<organism evidence="1 2">
    <name type="scientific">Opisthorchis felineus</name>
    <dbReference type="NCBI Taxonomy" id="147828"/>
    <lineage>
        <taxon>Eukaryota</taxon>
        <taxon>Metazoa</taxon>
        <taxon>Spiralia</taxon>
        <taxon>Lophotrochozoa</taxon>
        <taxon>Platyhelminthes</taxon>
        <taxon>Trematoda</taxon>
        <taxon>Digenea</taxon>
        <taxon>Opisthorchiida</taxon>
        <taxon>Opisthorchiata</taxon>
        <taxon>Opisthorchiidae</taxon>
        <taxon>Opisthorchis</taxon>
    </lineage>
</organism>
<protein>
    <submittedName>
        <fullName evidence="1">Uncharacterized protein</fullName>
    </submittedName>
</protein>
<gene>
    <name evidence="1" type="ORF">CRM22_011155</name>
</gene>
<reference evidence="1 2" key="1">
    <citation type="journal article" date="2019" name="BMC Genomics">
        <title>New insights from Opisthorchis felineus genome: update on genomics of the epidemiologically important liver flukes.</title>
        <authorList>
            <person name="Ershov N.I."/>
            <person name="Mordvinov V.A."/>
            <person name="Prokhortchouk E.B."/>
            <person name="Pakharukova M.Y."/>
            <person name="Gunbin K.V."/>
            <person name="Ustyantsev K."/>
            <person name="Genaev M.A."/>
            <person name="Blinov A.G."/>
            <person name="Mazur A."/>
            <person name="Boulygina E."/>
            <person name="Tsygankova S."/>
            <person name="Khrameeva E."/>
            <person name="Chekanov N."/>
            <person name="Fan G."/>
            <person name="Xiao A."/>
            <person name="Zhang H."/>
            <person name="Xu X."/>
            <person name="Yang H."/>
            <person name="Solovyev V."/>
            <person name="Lee S.M."/>
            <person name="Liu X."/>
            <person name="Afonnikov D.A."/>
            <person name="Skryabin K.G."/>
        </authorList>
    </citation>
    <scope>NUCLEOTIDE SEQUENCE [LARGE SCALE GENOMIC DNA]</scope>
    <source>
        <strain evidence="1">AK-0245</strain>
        <tissue evidence="1">Whole organism</tissue>
    </source>
</reference>
<name>A0A4S2KAD8_OPIFE</name>
<comment type="caution">
    <text evidence="1">The sequence shown here is derived from an EMBL/GenBank/DDBJ whole genome shotgun (WGS) entry which is preliminary data.</text>
</comment>
<proteinExistence type="predicted"/>
<accession>A0A4S2KAD8</accession>
<evidence type="ECO:0000313" key="1">
    <source>
        <dbReference type="EMBL" id="TGZ45990.1"/>
    </source>
</evidence>
<dbReference type="AlphaFoldDB" id="A0A4S2KAD8"/>
<dbReference type="OrthoDB" id="10066543at2759"/>
<dbReference type="Proteomes" id="UP000308267">
    <property type="component" value="Unassembled WGS sequence"/>
</dbReference>
<sequence length="48" mass="5558">MIVLQLARNRTTRYETFVANRPASTLDYSEPEDLISNFLLFFALYGAE</sequence>
<evidence type="ECO:0000313" key="2">
    <source>
        <dbReference type="Proteomes" id="UP000308267"/>
    </source>
</evidence>
<keyword evidence="2" id="KW-1185">Reference proteome</keyword>
<dbReference type="EMBL" id="SJOL01012309">
    <property type="protein sequence ID" value="TGZ45990.1"/>
    <property type="molecule type" value="Genomic_DNA"/>
</dbReference>